<gene>
    <name evidence="2" type="ORF">SAMN04487977_102530</name>
</gene>
<dbReference type="EMBL" id="FOFU01000002">
    <property type="protein sequence ID" value="SEQ11302.1"/>
    <property type="molecule type" value="Genomic_DNA"/>
</dbReference>
<evidence type="ECO:0000313" key="3">
    <source>
        <dbReference type="Proteomes" id="UP000182360"/>
    </source>
</evidence>
<dbReference type="RefSeq" id="WP_074641780.1">
    <property type="nucleotide sequence ID" value="NZ_FOFU01000002.1"/>
</dbReference>
<evidence type="ECO:0008006" key="4">
    <source>
        <dbReference type="Google" id="ProtNLM"/>
    </source>
</evidence>
<organism evidence="2 3">
    <name type="scientific">Treponema bryantii</name>
    <dbReference type="NCBI Taxonomy" id="163"/>
    <lineage>
        <taxon>Bacteria</taxon>
        <taxon>Pseudomonadati</taxon>
        <taxon>Spirochaetota</taxon>
        <taxon>Spirochaetia</taxon>
        <taxon>Spirochaetales</taxon>
        <taxon>Treponemataceae</taxon>
        <taxon>Treponema</taxon>
    </lineage>
</organism>
<proteinExistence type="predicted"/>
<feature type="chain" id="PRO_5010367828" description="Fimbrillin-like" evidence="1">
    <location>
        <begin position="26"/>
        <end position="389"/>
    </location>
</feature>
<keyword evidence="1" id="KW-0732">Signal</keyword>
<name>A0A1H9DCM0_9SPIR</name>
<evidence type="ECO:0000256" key="1">
    <source>
        <dbReference type="SAM" id="SignalP"/>
    </source>
</evidence>
<accession>A0A1H9DCM0</accession>
<dbReference type="Proteomes" id="UP000182360">
    <property type="component" value="Unassembled WGS sequence"/>
</dbReference>
<protein>
    <recommendedName>
        <fullName evidence="4">Fimbrillin-like</fullName>
    </recommendedName>
</protein>
<dbReference type="OrthoDB" id="356708at2"/>
<dbReference type="AlphaFoldDB" id="A0A1H9DCM0"/>
<reference evidence="2 3" key="1">
    <citation type="submission" date="2016-10" db="EMBL/GenBank/DDBJ databases">
        <authorList>
            <person name="de Groot N.N."/>
        </authorList>
    </citation>
    <scope>NUCLEOTIDE SEQUENCE [LARGE SCALE GENOMIC DNA]</scope>
    <source>
        <strain evidence="2 3">B25</strain>
    </source>
</reference>
<evidence type="ECO:0000313" key="2">
    <source>
        <dbReference type="EMBL" id="SEQ11302.1"/>
    </source>
</evidence>
<keyword evidence="3" id="KW-1185">Reference proteome</keyword>
<sequence>MKKQFNKTILSAALFAATLIFSSCYSVFNGGTGGQIVDAESTSTPKRGIANVDIYAYTECGVRDSDYNRWKEGTVFAPSNSYYGHTTTDADGSFVISNIVWKETKPDFGKDADYTTIYLLYYHENYGLTKDQTVITSDSTSDTVYAELTSIRKTTVLNISIYDVASSNPTSNNVLVKVSVPQSTDTITAPAKVYEQTIAGNGTMSISYPRWKNADDKADGIENTPEVNITYFQSSDLITWKACANADNEAQDYSFLSDDFKIKKTIQNSSYNISLYGKATRINIPTVNGTLGDTTSADSDGIVISMKAKDSNGNFTIDCGETTTIAQQIGTNGNQTHGNFSGLGSGTFINDTTYTGKYKDIEVQFYADGTSTGTVKTLRSDAGPYNFKL</sequence>
<feature type="signal peptide" evidence="1">
    <location>
        <begin position="1"/>
        <end position="25"/>
    </location>
</feature>
<dbReference type="PROSITE" id="PS51257">
    <property type="entry name" value="PROKAR_LIPOPROTEIN"/>
    <property type="match status" value="1"/>
</dbReference>